<dbReference type="InterPro" id="IPR037066">
    <property type="entry name" value="Plug_dom_sf"/>
</dbReference>
<dbReference type="PANTHER" id="PTHR40980">
    <property type="entry name" value="PLUG DOMAIN-CONTAINING PROTEIN"/>
    <property type="match status" value="1"/>
</dbReference>
<accession>A0A1H3WI83</accession>
<organism evidence="8 9">
    <name type="scientific">Psychroflexus halocasei</name>
    <dbReference type="NCBI Taxonomy" id="908615"/>
    <lineage>
        <taxon>Bacteria</taxon>
        <taxon>Pseudomonadati</taxon>
        <taxon>Bacteroidota</taxon>
        <taxon>Flavobacteriia</taxon>
        <taxon>Flavobacteriales</taxon>
        <taxon>Flavobacteriaceae</taxon>
        <taxon>Psychroflexus</taxon>
    </lineage>
</organism>
<feature type="domain" description="TonB-dependent receptor plug" evidence="7">
    <location>
        <begin position="137"/>
        <end position="230"/>
    </location>
</feature>
<feature type="signal peptide" evidence="5">
    <location>
        <begin position="1"/>
        <end position="21"/>
    </location>
</feature>
<evidence type="ECO:0000256" key="4">
    <source>
        <dbReference type="RuleBase" id="RU003357"/>
    </source>
</evidence>
<keyword evidence="4" id="KW-0798">TonB box</keyword>
<dbReference type="SUPFAM" id="SSF49464">
    <property type="entry name" value="Carboxypeptidase regulatory domain-like"/>
    <property type="match status" value="1"/>
</dbReference>
<proteinExistence type="inferred from homology"/>
<keyword evidence="2 4" id="KW-0472">Membrane</keyword>
<keyword evidence="8" id="KW-0675">Receptor</keyword>
<dbReference type="Gene3D" id="2.60.40.1120">
    <property type="entry name" value="Carboxypeptidase-like, regulatory domain"/>
    <property type="match status" value="1"/>
</dbReference>
<feature type="chain" id="PRO_5011765303" evidence="5">
    <location>
        <begin position="22"/>
        <end position="954"/>
    </location>
</feature>
<gene>
    <name evidence="8" type="ORF">SAMN05421540_10213</name>
</gene>
<dbReference type="AlphaFoldDB" id="A0A1H3WI83"/>
<evidence type="ECO:0000256" key="5">
    <source>
        <dbReference type="SAM" id="SignalP"/>
    </source>
</evidence>
<dbReference type="STRING" id="908615.SAMN05421540_10213"/>
<dbReference type="Proteomes" id="UP000198820">
    <property type="component" value="Unassembled WGS sequence"/>
</dbReference>
<evidence type="ECO:0000256" key="3">
    <source>
        <dbReference type="ARBA" id="ARBA00023237"/>
    </source>
</evidence>
<dbReference type="RefSeq" id="WP_093238852.1">
    <property type="nucleotide sequence ID" value="NZ_FNQF01000002.1"/>
</dbReference>
<evidence type="ECO:0000256" key="1">
    <source>
        <dbReference type="ARBA" id="ARBA00004442"/>
    </source>
</evidence>
<dbReference type="Pfam" id="PF07715">
    <property type="entry name" value="Plug"/>
    <property type="match status" value="1"/>
</dbReference>
<evidence type="ECO:0000259" key="7">
    <source>
        <dbReference type="Pfam" id="PF07715"/>
    </source>
</evidence>
<dbReference type="Gene3D" id="2.40.170.20">
    <property type="entry name" value="TonB-dependent receptor, beta-barrel domain"/>
    <property type="match status" value="1"/>
</dbReference>
<keyword evidence="9" id="KW-1185">Reference proteome</keyword>
<evidence type="ECO:0000259" key="6">
    <source>
        <dbReference type="Pfam" id="PF00593"/>
    </source>
</evidence>
<dbReference type="InterPro" id="IPR008969">
    <property type="entry name" value="CarboxyPept-like_regulatory"/>
</dbReference>
<dbReference type="GO" id="GO:0009279">
    <property type="term" value="C:cell outer membrane"/>
    <property type="evidence" value="ECO:0007669"/>
    <property type="project" value="UniProtKB-SubCell"/>
</dbReference>
<keyword evidence="3" id="KW-0998">Cell outer membrane</keyword>
<dbReference type="InterPro" id="IPR012910">
    <property type="entry name" value="Plug_dom"/>
</dbReference>
<dbReference type="InterPro" id="IPR000531">
    <property type="entry name" value="Beta-barrel_TonB"/>
</dbReference>
<dbReference type="InterPro" id="IPR036942">
    <property type="entry name" value="Beta-barrel_TonB_sf"/>
</dbReference>
<dbReference type="EMBL" id="FNQF01000002">
    <property type="protein sequence ID" value="SDZ86825.1"/>
    <property type="molecule type" value="Genomic_DNA"/>
</dbReference>
<feature type="domain" description="TonB-dependent receptor-like beta-barrel" evidence="6">
    <location>
        <begin position="540"/>
        <end position="918"/>
    </location>
</feature>
<comment type="similarity">
    <text evidence="4">Belongs to the TonB-dependent receptor family.</text>
</comment>
<protein>
    <submittedName>
        <fullName evidence="8">TonB-dependent Receptor Plug Domain</fullName>
    </submittedName>
</protein>
<name>A0A1H3WI83_9FLAO</name>
<comment type="subcellular location">
    <subcellularLocation>
        <location evidence="1 4">Cell outer membrane</location>
    </subcellularLocation>
</comment>
<dbReference type="PANTHER" id="PTHR40980:SF4">
    <property type="entry name" value="TONB-DEPENDENT RECEPTOR-LIKE BETA-BARREL DOMAIN-CONTAINING PROTEIN"/>
    <property type="match status" value="1"/>
</dbReference>
<dbReference type="Pfam" id="PF13715">
    <property type="entry name" value="CarbopepD_reg_2"/>
    <property type="match status" value="1"/>
</dbReference>
<sequence length="954" mass="107067">MKFTHYFIIIFSFAFMPNLLAQDNKIIGFVKDSELNDALPFANVYLKGTDVGTTTDFDGQYTIGVEPGKYTLVFSFVGYQTKEITDVIVEKEKDVVVNISLASSAASLDEVVITTTARKNTESAVLNLQKKSIKVMDGLSSEGIKRVGASDVASAVKRIPGVSVQGGKYVFVRGLGDRYTKSILNGMDIPGLDPDRNTLQMDIIPSHILDNIIVSKTASAEMPADFTGGVVNIVTKDFPSRQEYSLSVGMSYNPDMHFNSNYLKSENSGTDFLGFDDGKRDLPFSKNMKIPSPVGDGLNDKGVSLTDITNRFDKKMSTDRANSLGDLNFSFSTGNSFNIGENNNKIGYLANVSYRNTTEFFENTKQNFYFKPISKSDTELIPNRTQTGDIGLQKALLSGLAGISFKTDYSKYKLNILHLQNGVSRAGKFRTFTYIQDDIEVVRDNVEYTQKSITNLGLTGNHAFEDSEWEIDWGLSTSFSSIKDKDIRVTPFEVISENEYSIRPSTAGSPQRIWRDLEELNLTGKIDFKKKHEIFDRKANLKFGASATYKDRDFAINNYNILIKGGSVTPIEGNPNHLLLTENIWNSDSNQGTYLQGNYQPANTYQSNSTVLATYISEEFNITDQLKSVLGVRFENYKLNYSGENNQGTIQLNNTNILDESDFFPSANLIYAWNDEINIRSSYYKTTARPSFKEASIAQIFDPLSDITFIGGIDIDSDGNFKNIVKPSYINNFDLRIEKFEENSQMYAFSAFYKSFTNPIELVAFETAPNNLQPRNVNSADVYGLEFELRKNFGFLLESLKKFSINANISLIESNVKMDESEFKSRKLAAREGESIDQERDLQGQSPYLINIGINYDDPEKAWQAGLFYNTQGETLEVVGIRNVPDAYTQSFHNVSFRLTKAFGEDQKQSINIGVSNLLNDDVETLYKSYQSSDKVFSKRTPGQSFSIGYTYKF</sequence>
<dbReference type="Pfam" id="PF00593">
    <property type="entry name" value="TonB_dep_Rec_b-barrel"/>
    <property type="match status" value="1"/>
</dbReference>
<dbReference type="Gene3D" id="2.170.130.10">
    <property type="entry name" value="TonB-dependent receptor, plug domain"/>
    <property type="match status" value="1"/>
</dbReference>
<evidence type="ECO:0000256" key="2">
    <source>
        <dbReference type="ARBA" id="ARBA00023136"/>
    </source>
</evidence>
<evidence type="ECO:0000313" key="9">
    <source>
        <dbReference type="Proteomes" id="UP000198820"/>
    </source>
</evidence>
<keyword evidence="5" id="KW-0732">Signal</keyword>
<dbReference type="SUPFAM" id="SSF56935">
    <property type="entry name" value="Porins"/>
    <property type="match status" value="1"/>
</dbReference>
<reference evidence="8 9" key="1">
    <citation type="submission" date="2016-10" db="EMBL/GenBank/DDBJ databases">
        <authorList>
            <person name="de Groot N.N."/>
        </authorList>
    </citation>
    <scope>NUCLEOTIDE SEQUENCE [LARGE SCALE GENOMIC DNA]</scope>
    <source>
        <strain evidence="8 9">DSM 23581</strain>
    </source>
</reference>
<evidence type="ECO:0000313" key="8">
    <source>
        <dbReference type="EMBL" id="SDZ86825.1"/>
    </source>
</evidence>